<keyword evidence="8" id="KW-0333">Golgi apparatus</keyword>
<organism evidence="9 11">
    <name type="scientific">Schizosaccharomyces japonicus (strain yFS275 / FY16936)</name>
    <name type="common">Fission yeast</name>
    <dbReference type="NCBI Taxonomy" id="402676"/>
    <lineage>
        <taxon>Eukaryota</taxon>
        <taxon>Fungi</taxon>
        <taxon>Dikarya</taxon>
        <taxon>Ascomycota</taxon>
        <taxon>Taphrinomycotina</taxon>
        <taxon>Schizosaccharomycetes</taxon>
        <taxon>Schizosaccharomycetales</taxon>
        <taxon>Schizosaccharomycetaceae</taxon>
        <taxon>Schizosaccharomyces</taxon>
    </lineage>
</organism>
<keyword evidence="7 8" id="KW-0472">Membrane</keyword>
<dbReference type="Proteomes" id="UP000001744">
    <property type="component" value="Unassembled WGS sequence"/>
</dbReference>
<sequence length="202" mass="22884">METQTLSNVAPTAQESPSSNLRLFQGSSHPVALFFFLFFRGLALAMYFLGYLVLSNFMLVFVITVVLLSMDLWTVKNVSGRLLVGLRWHNEVGPNGESIWVFESADPSRPKNAMDHRMFWLVLYSTPVVWFILAVVALARFEFLWFCLVCIAFVLSSINTVAYTRCDKDARRKWATDLATSAATSSLVSRFLPRAFLGRFFG</sequence>
<evidence type="ECO:0000256" key="8">
    <source>
        <dbReference type="RuleBase" id="RU361206"/>
    </source>
</evidence>
<comment type="subcellular location">
    <subcellularLocation>
        <location evidence="2 8">Golgi apparatus membrane</location>
        <topology evidence="2 8">Multi-pass membrane protein</topology>
    </subcellularLocation>
</comment>
<dbReference type="PANTHER" id="PTHR13019:SF7">
    <property type="entry name" value="GOLGI APPARATUS MEMBRANE PROTEIN TVP23"/>
    <property type="match status" value="1"/>
</dbReference>
<gene>
    <name evidence="10" type="primary">tvp23</name>
    <name evidence="9" type="ORF">SJAG_00553</name>
</gene>
<evidence type="ECO:0000256" key="1">
    <source>
        <dbReference type="ARBA" id="ARBA00003246"/>
    </source>
</evidence>
<keyword evidence="6 8" id="KW-1133">Transmembrane helix</keyword>
<evidence type="ECO:0000256" key="2">
    <source>
        <dbReference type="ARBA" id="ARBA00004653"/>
    </source>
</evidence>
<feature type="transmembrane region" description="Helical" evidence="8">
    <location>
        <begin position="118"/>
        <end position="137"/>
    </location>
</feature>
<dbReference type="AlphaFoldDB" id="B6JVY8"/>
<feature type="transmembrane region" description="Helical" evidence="8">
    <location>
        <begin position="57"/>
        <end position="75"/>
    </location>
</feature>
<dbReference type="GO" id="GO:0000139">
    <property type="term" value="C:Golgi membrane"/>
    <property type="evidence" value="ECO:0000318"/>
    <property type="project" value="GO_Central"/>
</dbReference>
<keyword evidence="11" id="KW-1185">Reference proteome</keyword>
<dbReference type="OrthoDB" id="2151161at2759"/>
<feature type="transmembrane region" description="Helical" evidence="8">
    <location>
        <begin position="143"/>
        <end position="163"/>
    </location>
</feature>
<evidence type="ECO:0000313" key="9">
    <source>
        <dbReference type="EMBL" id="EEB05539.1"/>
    </source>
</evidence>
<dbReference type="HOGENOM" id="CLU_074845_1_1_1"/>
<dbReference type="GeneID" id="7051251"/>
<feature type="transmembrane region" description="Helical" evidence="8">
    <location>
        <begin position="31"/>
        <end position="51"/>
    </location>
</feature>
<evidence type="ECO:0000256" key="4">
    <source>
        <dbReference type="ARBA" id="ARBA00013603"/>
    </source>
</evidence>
<dbReference type="GO" id="GO:0009306">
    <property type="term" value="P:protein secretion"/>
    <property type="evidence" value="ECO:0000318"/>
    <property type="project" value="GO_Central"/>
</dbReference>
<dbReference type="VEuPathDB" id="FungiDB:SJAG_00553"/>
<protein>
    <recommendedName>
        <fullName evidence="4 8">Golgi apparatus membrane protein TVP23</fullName>
    </recommendedName>
</protein>
<dbReference type="OMA" id="KMIWWID"/>
<evidence type="ECO:0000256" key="5">
    <source>
        <dbReference type="ARBA" id="ARBA00022692"/>
    </source>
</evidence>
<accession>B6JVY8</accession>
<dbReference type="JaponicusDB" id="SJAG_00553">
    <property type="gene designation" value="tvp23"/>
</dbReference>
<keyword evidence="5 8" id="KW-0812">Transmembrane</keyword>
<evidence type="ECO:0000313" key="10">
    <source>
        <dbReference type="JaponicusDB" id="SJAG_00553"/>
    </source>
</evidence>
<dbReference type="InterPro" id="IPR008564">
    <property type="entry name" value="TVP23-like"/>
</dbReference>
<dbReference type="PANTHER" id="PTHR13019">
    <property type="entry name" value="GOLGI APPARATUS MEMBRANE PROTEIN TVP23"/>
    <property type="match status" value="1"/>
</dbReference>
<comment type="similarity">
    <text evidence="3 8">Belongs to the TVP23 family.</text>
</comment>
<dbReference type="Pfam" id="PF05832">
    <property type="entry name" value="DUF846"/>
    <property type="match status" value="1"/>
</dbReference>
<dbReference type="GO" id="GO:0016192">
    <property type="term" value="P:vesicle-mediated transport"/>
    <property type="evidence" value="ECO:0000318"/>
    <property type="project" value="GO_Central"/>
</dbReference>
<name>B6JVY8_SCHJY</name>
<evidence type="ECO:0000256" key="3">
    <source>
        <dbReference type="ARBA" id="ARBA00005467"/>
    </source>
</evidence>
<dbReference type="EMBL" id="KE651166">
    <property type="protein sequence ID" value="EEB05539.1"/>
    <property type="molecule type" value="Genomic_DNA"/>
</dbReference>
<evidence type="ECO:0000256" key="7">
    <source>
        <dbReference type="ARBA" id="ARBA00023136"/>
    </source>
</evidence>
<dbReference type="STRING" id="402676.B6JVY8"/>
<dbReference type="eggNOG" id="KOG3195">
    <property type="taxonomic scope" value="Eukaryota"/>
</dbReference>
<proteinExistence type="inferred from homology"/>
<dbReference type="RefSeq" id="XP_002171832.1">
    <property type="nucleotide sequence ID" value="XM_002171796.1"/>
</dbReference>
<evidence type="ECO:0000256" key="6">
    <source>
        <dbReference type="ARBA" id="ARBA00022989"/>
    </source>
</evidence>
<reference evidence="9 11" key="1">
    <citation type="journal article" date="2011" name="Science">
        <title>Comparative functional genomics of the fission yeasts.</title>
        <authorList>
            <person name="Rhind N."/>
            <person name="Chen Z."/>
            <person name="Yassour M."/>
            <person name="Thompson D.A."/>
            <person name="Haas B.J."/>
            <person name="Habib N."/>
            <person name="Wapinski I."/>
            <person name="Roy S."/>
            <person name="Lin M.F."/>
            <person name="Heiman D.I."/>
            <person name="Young S.K."/>
            <person name="Furuya K."/>
            <person name="Guo Y."/>
            <person name="Pidoux A."/>
            <person name="Chen H.M."/>
            <person name="Robbertse B."/>
            <person name="Goldberg J.M."/>
            <person name="Aoki K."/>
            <person name="Bayne E.H."/>
            <person name="Berlin A.M."/>
            <person name="Desjardins C.A."/>
            <person name="Dobbs E."/>
            <person name="Dukaj L."/>
            <person name="Fan L."/>
            <person name="FitzGerald M.G."/>
            <person name="French C."/>
            <person name="Gujja S."/>
            <person name="Hansen K."/>
            <person name="Keifenheim D."/>
            <person name="Levin J.Z."/>
            <person name="Mosher R.A."/>
            <person name="Mueller C.A."/>
            <person name="Pfiffner J."/>
            <person name="Priest M."/>
            <person name="Russ C."/>
            <person name="Smialowska A."/>
            <person name="Swoboda P."/>
            <person name="Sykes S.M."/>
            <person name="Vaughn M."/>
            <person name="Vengrova S."/>
            <person name="Yoder R."/>
            <person name="Zeng Q."/>
            <person name="Allshire R."/>
            <person name="Baulcombe D."/>
            <person name="Birren B.W."/>
            <person name="Brown W."/>
            <person name="Ekwall K."/>
            <person name="Kellis M."/>
            <person name="Leatherwood J."/>
            <person name="Levin H."/>
            <person name="Margalit H."/>
            <person name="Martienssen R."/>
            <person name="Nieduszynski C.A."/>
            <person name="Spatafora J.W."/>
            <person name="Friedman N."/>
            <person name="Dalgaard J.Z."/>
            <person name="Baumann P."/>
            <person name="Niki H."/>
            <person name="Regev A."/>
            <person name="Nusbaum C."/>
        </authorList>
    </citation>
    <scope>NUCLEOTIDE SEQUENCE [LARGE SCALE GENOMIC DNA]</scope>
    <source>
        <strain evidence="11">yFS275 / FY16936</strain>
    </source>
</reference>
<evidence type="ECO:0000313" key="11">
    <source>
        <dbReference type="Proteomes" id="UP000001744"/>
    </source>
</evidence>
<comment type="function">
    <text evidence="1 8">Golgi membrane protein involved in vesicular trafficking.</text>
</comment>